<dbReference type="Gene3D" id="3.40.50.10440">
    <property type="entry name" value="Dihydroxyacetone kinase, domain 1"/>
    <property type="match status" value="1"/>
</dbReference>
<evidence type="ECO:0000256" key="1">
    <source>
        <dbReference type="ARBA" id="ARBA00023121"/>
    </source>
</evidence>
<dbReference type="RefSeq" id="WP_186886952.1">
    <property type="nucleotide sequence ID" value="NZ_JACONZ010000001.1"/>
</dbReference>
<dbReference type="EMBL" id="JACONZ010000001">
    <property type="protein sequence ID" value="MBC5580613.1"/>
    <property type="molecule type" value="Genomic_DNA"/>
</dbReference>
<dbReference type="PANTHER" id="PTHR33434">
    <property type="entry name" value="DEGV DOMAIN-CONTAINING PROTEIN DR_1986-RELATED"/>
    <property type="match status" value="1"/>
</dbReference>
<dbReference type="Proteomes" id="UP000659630">
    <property type="component" value="Unassembled WGS sequence"/>
</dbReference>
<evidence type="ECO:0000313" key="2">
    <source>
        <dbReference type="EMBL" id="MBC5580613.1"/>
    </source>
</evidence>
<dbReference type="Gene3D" id="2.20.28.50">
    <property type="entry name" value="degv family protein"/>
    <property type="match status" value="1"/>
</dbReference>
<dbReference type="PANTHER" id="PTHR33434:SF2">
    <property type="entry name" value="FATTY ACID-BINDING PROTEIN TM_1468"/>
    <property type="match status" value="1"/>
</dbReference>
<gene>
    <name evidence="2" type="ORF">H8S23_03755</name>
</gene>
<dbReference type="InterPro" id="IPR043168">
    <property type="entry name" value="DegV_C"/>
</dbReference>
<protein>
    <submittedName>
        <fullName evidence="2">DegV family protein</fullName>
    </submittedName>
</protein>
<dbReference type="SUPFAM" id="SSF82549">
    <property type="entry name" value="DAK1/DegV-like"/>
    <property type="match status" value="1"/>
</dbReference>
<dbReference type="InterPro" id="IPR003797">
    <property type="entry name" value="DegV"/>
</dbReference>
<comment type="caution">
    <text evidence="2">The sequence shown here is derived from an EMBL/GenBank/DDBJ whole genome shotgun (WGS) entry which is preliminary data.</text>
</comment>
<keyword evidence="1" id="KW-0446">Lipid-binding</keyword>
<name>A0A923L140_9FIRM</name>
<dbReference type="Pfam" id="PF02645">
    <property type="entry name" value="DegV"/>
    <property type="match status" value="1"/>
</dbReference>
<dbReference type="GO" id="GO:0008289">
    <property type="term" value="F:lipid binding"/>
    <property type="evidence" value="ECO:0007669"/>
    <property type="project" value="UniProtKB-KW"/>
</dbReference>
<dbReference type="NCBIfam" id="TIGR00762">
    <property type="entry name" value="DegV"/>
    <property type="match status" value="1"/>
</dbReference>
<reference evidence="2" key="1">
    <citation type="submission" date="2020-08" db="EMBL/GenBank/DDBJ databases">
        <title>Genome public.</title>
        <authorList>
            <person name="Liu C."/>
            <person name="Sun Q."/>
        </authorList>
    </citation>
    <scope>NUCLEOTIDE SEQUENCE</scope>
    <source>
        <strain evidence="2">BX8</strain>
    </source>
</reference>
<dbReference type="PROSITE" id="PS51482">
    <property type="entry name" value="DEGV"/>
    <property type="match status" value="1"/>
</dbReference>
<dbReference type="AlphaFoldDB" id="A0A923L140"/>
<dbReference type="InterPro" id="IPR050270">
    <property type="entry name" value="DegV_domain_contain"/>
</dbReference>
<evidence type="ECO:0000313" key="3">
    <source>
        <dbReference type="Proteomes" id="UP000659630"/>
    </source>
</evidence>
<organism evidence="2 3">
    <name type="scientific">Anaerofilum hominis</name>
    <dbReference type="NCBI Taxonomy" id="2763016"/>
    <lineage>
        <taxon>Bacteria</taxon>
        <taxon>Bacillati</taxon>
        <taxon>Bacillota</taxon>
        <taxon>Clostridia</taxon>
        <taxon>Eubacteriales</taxon>
        <taxon>Oscillospiraceae</taxon>
        <taxon>Anaerofilum</taxon>
    </lineage>
</organism>
<accession>A0A923L140</accession>
<dbReference type="Gene3D" id="3.30.1180.10">
    <property type="match status" value="1"/>
</dbReference>
<keyword evidence="3" id="KW-1185">Reference proteome</keyword>
<sequence length="282" mass="29986">MPIQILADSCCDLTPALKSLLGLRHIPLELRPGPGQCFVDDETLDTHLLLQAMKATKEATGTACPSPEAYAQAMRGCDECVVITLSAKLSGSYNAAVMGRDLVLEEEPEKKIFILDSESAAAGETRLALLLFDLVRAGLPFEEVTAQACAFRDKMRTLFVLEDLSNLIKNGRISKAAGVIGSMLSLRPIMSDNGHGEIACLEKVRGTANALTKLVARVGEMTRDAAAHSVQLVMSQCNCTERALGLKKALLEACPALEDVLIVPAAGVSTVYANDGGIVIAF</sequence>
<proteinExistence type="predicted"/>